<evidence type="ECO:0000256" key="1">
    <source>
        <dbReference type="ARBA" id="ARBA00022670"/>
    </source>
</evidence>
<feature type="signal peptide" evidence="3">
    <location>
        <begin position="1"/>
        <end position="24"/>
    </location>
</feature>
<dbReference type="GO" id="GO:0004252">
    <property type="term" value="F:serine-type endopeptidase activity"/>
    <property type="evidence" value="ECO:0007669"/>
    <property type="project" value="InterPro"/>
</dbReference>
<keyword evidence="1 5" id="KW-0645">Protease</keyword>
<evidence type="ECO:0000256" key="2">
    <source>
        <dbReference type="ARBA" id="ARBA00022801"/>
    </source>
</evidence>
<dbReference type="EMBL" id="CP034791">
    <property type="protein sequence ID" value="AZT89982.1"/>
    <property type="molecule type" value="Genomic_DNA"/>
</dbReference>
<evidence type="ECO:0000259" key="4">
    <source>
        <dbReference type="SMART" id="SM00228"/>
    </source>
</evidence>
<reference evidence="5 6" key="1">
    <citation type="submission" date="2018-12" db="EMBL/GenBank/DDBJ databases">
        <title>Genome sequence from the cellulolytic species, Caldicellulosiruptor changbaiensis.</title>
        <authorList>
            <person name="Blumer-Schuette S.E."/>
            <person name="Mendoza C."/>
        </authorList>
    </citation>
    <scope>NUCLEOTIDE SEQUENCE [LARGE SCALE GENOMIC DNA]</scope>
    <source>
        <strain evidence="5 6">CBS-Z</strain>
    </source>
</reference>
<sequence>MKKLCKMYLVVFIVFLLIFNVAFAQSITVTPKVIDGKMYVDLDSMKDFFGFDYVKTQDGVTIQKKDLSISEVIDKVNRSVVAIIGDSKKIKADDFYYSKIPAGLMHGSGVVIDKNGLILTNNHVVEDMKQPYVIFFDAKAYKATVLYRNKDIDLALLKVNRTNINPIEIEDPKNIKVGQEVLAIGTPLFLGWQNSVTKGIISGLNRPVDETYTFLQTDAAINPGNSGGPLVNMQGKLVGINTLGIEYFQGINFAIPAENILYFLDHYKKFGKIKRCYLGLEFEDSWLSIVGLPSTLGLKIIDVKEDSPLKGFIQENDILVSIDNYPVNSIAEYNQTLMKYLPGDKVKLNIKRNGKVIEKEVVLKEYPENK</sequence>
<dbReference type="PANTHER" id="PTHR43343:SF3">
    <property type="entry name" value="PROTEASE DO-LIKE 8, CHLOROPLASTIC"/>
    <property type="match status" value="1"/>
</dbReference>
<keyword evidence="6" id="KW-1185">Reference proteome</keyword>
<accession>A0A3T0D4P0</accession>
<proteinExistence type="predicted"/>
<dbReference type="PRINTS" id="PR00834">
    <property type="entry name" value="PROTEASES2C"/>
</dbReference>
<dbReference type="SMART" id="SM00228">
    <property type="entry name" value="PDZ"/>
    <property type="match status" value="1"/>
</dbReference>
<dbReference type="InterPro" id="IPR051201">
    <property type="entry name" value="Chloro_Bact_Ser_Proteases"/>
</dbReference>
<dbReference type="GO" id="GO:0006508">
    <property type="term" value="P:proteolysis"/>
    <property type="evidence" value="ECO:0007669"/>
    <property type="project" value="UniProtKB-KW"/>
</dbReference>
<dbReference type="Gene3D" id="2.30.42.10">
    <property type="match status" value="1"/>
</dbReference>
<gene>
    <name evidence="5" type="ORF">ELD05_04570</name>
</gene>
<evidence type="ECO:0000256" key="3">
    <source>
        <dbReference type="SAM" id="SignalP"/>
    </source>
</evidence>
<keyword evidence="2" id="KW-0378">Hydrolase</keyword>
<dbReference type="InterPro" id="IPR001478">
    <property type="entry name" value="PDZ"/>
</dbReference>
<dbReference type="InterPro" id="IPR009003">
    <property type="entry name" value="Peptidase_S1_PA"/>
</dbReference>
<feature type="domain" description="PDZ" evidence="4">
    <location>
        <begin position="276"/>
        <end position="354"/>
    </location>
</feature>
<dbReference type="Pfam" id="PF13365">
    <property type="entry name" value="Trypsin_2"/>
    <property type="match status" value="1"/>
</dbReference>
<protein>
    <submittedName>
        <fullName evidence="5">Trypsin-like serine protease</fullName>
    </submittedName>
</protein>
<organism evidence="5 6">
    <name type="scientific">Caldicellulosiruptor changbaiensis</name>
    <dbReference type="NCBI Taxonomy" id="1222016"/>
    <lineage>
        <taxon>Bacteria</taxon>
        <taxon>Bacillati</taxon>
        <taxon>Bacillota</taxon>
        <taxon>Bacillota incertae sedis</taxon>
        <taxon>Caldicellulosiruptorales</taxon>
        <taxon>Caldicellulosiruptoraceae</taxon>
        <taxon>Caldicellulosiruptor</taxon>
    </lineage>
</organism>
<evidence type="ECO:0000313" key="6">
    <source>
        <dbReference type="Proteomes" id="UP000282930"/>
    </source>
</evidence>
<dbReference type="SUPFAM" id="SSF50494">
    <property type="entry name" value="Trypsin-like serine proteases"/>
    <property type="match status" value="1"/>
</dbReference>
<dbReference type="PANTHER" id="PTHR43343">
    <property type="entry name" value="PEPTIDASE S12"/>
    <property type="match status" value="1"/>
</dbReference>
<dbReference type="SUPFAM" id="SSF50156">
    <property type="entry name" value="PDZ domain-like"/>
    <property type="match status" value="1"/>
</dbReference>
<dbReference type="InterPro" id="IPR036034">
    <property type="entry name" value="PDZ_sf"/>
</dbReference>
<keyword evidence="3" id="KW-0732">Signal</keyword>
<name>A0A3T0D4P0_9FIRM</name>
<dbReference type="KEGG" id="ccha:ELD05_04570"/>
<dbReference type="RefSeq" id="WP_127351539.1">
    <property type="nucleotide sequence ID" value="NZ_CP034791.1"/>
</dbReference>
<feature type="chain" id="PRO_5019204457" evidence="3">
    <location>
        <begin position="25"/>
        <end position="370"/>
    </location>
</feature>
<evidence type="ECO:0000313" key="5">
    <source>
        <dbReference type="EMBL" id="AZT89982.1"/>
    </source>
</evidence>
<dbReference type="InterPro" id="IPR001940">
    <property type="entry name" value="Peptidase_S1C"/>
</dbReference>
<dbReference type="Pfam" id="PF13180">
    <property type="entry name" value="PDZ_2"/>
    <property type="match status" value="1"/>
</dbReference>
<dbReference type="Proteomes" id="UP000282930">
    <property type="component" value="Chromosome"/>
</dbReference>
<dbReference type="Gene3D" id="2.40.10.120">
    <property type="match status" value="1"/>
</dbReference>
<dbReference type="AlphaFoldDB" id="A0A3T0D4P0"/>